<dbReference type="Proteomes" id="UP000664203">
    <property type="component" value="Unassembled WGS sequence"/>
</dbReference>
<reference evidence="2" key="1">
    <citation type="submission" date="2021-03" db="EMBL/GenBank/DDBJ databases">
        <authorList>
            <person name="Tagirdzhanova G."/>
        </authorList>
    </citation>
    <scope>NUCLEOTIDE SEQUENCE</scope>
</reference>
<dbReference type="AlphaFoldDB" id="A0A8H3PK82"/>
<sequence length="268" mass="26914">MATPPPYGSPDNSPLNADGSNFPCKATSNSGGTVTNMAVGASQKLSFLGESVHGGGSCQVSLTTDTPATKSSTWMVIHSIEGGCPARNQAGNIGADDSASAPDPDTKREAFLNETQEYAILELFGRTTASFPAIFVANIPTTDCTTAEGTDVKFPNPGLSVEMASANKADVLTPPTGPKYNGASGSSSSASSDTQASNAGSSGASGAPAAVASPGASICSPDGLQIGTCTTESTVTWIPVAAGTRCVDGYMVAAKGKRSAKFLSGYFF</sequence>
<feature type="compositionally biased region" description="Low complexity" evidence="1">
    <location>
        <begin position="182"/>
        <end position="206"/>
    </location>
</feature>
<feature type="region of interest" description="Disordered" evidence="1">
    <location>
        <begin position="1"/>
        <end position="29"/>
    </location>
</feature>
<feature type="compositionally biased region" description="Polar residues" evidence="1">
    <location>
        <begin position="10"/>
        <end position="19"/>
    </location>
</feature>
<dbReference type="PANTHER" id="PTHR36182:SF2">
    <property type="entry name" value="LYTIC POLYSACCHARIDE MONOOXYGENASE"/>
    <property type="match status" value="1"/>
</dbReference>
<dbReference type="EMBL" id="CAJPDR010000899">
    <property type="protein sequence ID" value="CAF9943128.1"/>
    <property type="molecule type" value="Genomic_DNA"/>
</dbReference>
<feature type="region of interest" description="Disordered" evidence="1">
    <location>
        <begin position="86"/>
        <end position="105"/>
    </location>
</feature>
<dbReference type="PANTHER" id="PTHR36182">
    <property type="entry name" value="PROTEIN, PUTATIVE (AFU_ORTHOLOGUE AFUA_6G10930)-RELATED"/>
    <property type="match status" value="1"/>
</dbReference>
<organism evidence="2 3">
    <name type="scientific">Alectoria fallacina</name>
    <dbReference type="NCBI Taxonomy" id="1903189"/>
    <lineage>
        <taxon>Eukaryota</taxon>
        <taxon>Fungi</taxon>
        <taxon>Dikarya</taxon>
        <taxon>Ascomycota</taxon>
        <taxon>Pezizomycotina</taxon>
        <taxon>Lecanoromycetes</taxon>
        <taxon>OSLEUM clade</taxon>
        <taxon>Lecanoromycetidae</taxon>
        <taxon>Lecanorales</taxon>
        <taxon>Lecanorineae</taxon>
        <taxon>Parmeliaceae</taxon>
        <taxon>Alectoria</taxon>
    </lineage>
</organism>
<feature type="region of interest" description="Disordered" evidence="1">
    <location>
        <begin position="170"/>
        <end position="206"/>
    </location>
</feature>
<dbReference type="Gene3D" id="2.70.50.70">
    <property type="match status" value="2"/>
</dbReference>
<evidence type="ECO:0000313" key="3">
    <source>
        <dbReference type="Proteomes" id="UP000664203"/>
    </source>
</evidence>
<accession>A0A8H3PK82</accession>
<protein>
    <submittedName>
        <fullName evidence="2">Uncharacterized protein</fullName>
    </submittedName>
</protein>
<dbReference type="OrthoDB" id="2342176at2759"/>
<comment type="caution">
    <text evidence="2">The sequence shown here is derived from an EMBL/GenBank/DDBJ whole genome shotgun (WGS) entry which is preliminary data.</text>
</comment>
<keyword evidence="3" id="KW-1185">Reference proteome</keyword>
<evidence type="ECO:0000256" key="1">
    <source>
        <dbReference type="SAM" id="MobiDB-lite"/>
    </source>
</evidence>
<gene>
    <name evidence="2" type="ORF">ALECFALPRED_010630</name>
</gene>
<name>A0A8H3PK82_9LECA</name>
<proteinExistence type="predicted"/>
<evidence type="ECO:0000313" key="2">
    <source>
        <dbReference type="EMBL" id="CAF9943128.1"/>
    </source>
</evidence>